<dbReference type="InterPro" id="IPR036951">
    <property type="entry name" value="ArAA_hydroxylase_sf"/>
</dbReference>
<evidence type="ECO:0000259" key="8">
    <source>
        <dbReference type="PROSITE" id="PS51410"/>
    </source>
</evidence>
<feature type="domain" description="Biopterin-dependent aromatic amino acid hydroxylase family profile" evidence="8">
    <location>
        <begin position="1"/>
        <end position="344"/>
    </location>
</feature>
<evidence type="ECO:0000313" key="9">
    <source>
        <dbReference type="EMBL" id="RZS99866.1"/>
    </source>
</evidence>
<comment type="caution">
    <text evidence="9">The sequence shown here is derived from an EMBL/GenBank/DDBJ whole genome shotgun (WGS) entry which is preliminary data.</text>
</comment>
<dbReference type="PROSITE" id="PS51410">
    <property type="entry name" value="BH4_AAA_HYDROXYL_2"/>
    <property type="match status" value="1"/>
</dbReference>
<comment type="similarity">
    <text evidence="2">Belongs to the biopterin-dependent aromatic amino acid hydroxylase family.</text>
</comment>
<dbReference type="EMBL" id="SGXE01000001">
    <property type="protein sequence ID" value="RZS99866.1"/>
    <property type="molecule type" value="Genomic_DNA"/>
</dbReference>
<keyword evidence="6" id="KW-0503">Monooxygenase</keyword>
<dbReference type="NCBIfam" id="NF010657">
    <property type="entry name" value="PRK14056.1"/>
    <property type="match status" value="1"/>
</dbReference>
<feature type="binding site" evidence="7">
    <location>
        <position position="223"/>
    </location>
    <ligand>
        <name>Fe cation</name>
        <dbReference type="ChEBI" id="CHEBI:24875"/>
    </ligand>
</feature>
<evidence type="ECO:0000256" key="2">
    <source>
        <dbReference type="ARBA" id="ARBA00009712"/>
    </source>
</evidence>
<feature type="binding site" evidence="7">
    <location>
        <position position="133"/>
    </location>
    <ligand>
        <name>Fe cation</name>
        <dbReference type="ChEBI" id="CHEBI:24875"/>
    </ligand>
</feature>
<protein>
    <submittedName>
        <fullName evidence="9">Phenylalanine-4-hydroxylase</fullName>
    </submittedName>
</protein>
<dbReference type="GO" id="GO:0009072">
    <property type="term" value="P:aromatic amino acid metabolic process"/>
    <property type="evidence" value="ECO:0007669"/>
    <property type="project" value="InterPro"/>
</dbReference>
<proteinExistence type="inferred from homology"/>
<dbReference type="Gene3D" id="1.10.800.10">
    <property type="entry name" value="Aromatic amino acid hydroxylase"/>
    <property type="match status" value="1"/>
</dbReference>
<evidence type="ECO:0000256" key="5">
    <source>
        <dbReference type="ARBA" id="ARBA00023004"/>
    </source>
</evidence>
<keyword evidence="3 7" id="KW-0479">Metal-binding</keyword>
<comment type="cofactor">
    <cofactor evidence="1 7">
        <name>Fe(2+)</name>
        <dbReference type="ChEBI" id="CHEBI:29033"/>
    </cofactor>
</comment>
<name>A0A4Q7PH47_9FLAO</name>
<keyword evidence="10" id="KW-1185">Reference proteome</keyword>
<evidence type="ECO:0000256" key="1">
    <source>
        <dbReference type="ARBA" id="ARBA00001954"/>
    </source>
</evidence>
<evidence type="ECO:0000256" key="4">
    <source>
        <dbReference type="ARBA" id="ARBA00023002"/>
    </source>
</evidence>
<evidence type="ECO:0000256" key="7">
    <source>
        <dbReference type="PIRSR" id="PIRSR601273-2"/>
    </source>
</evidence>
<dbReference type="GO" id="GO:0016714">
    <property type="term" value="F:oxidoreductase activity, acting on paired donors, with incorporation or reduction of molecular oxygen, reduced pteridine as one donor, and incorporation of one atom of oxygen"/>
    <property type="evidence" value="ECO:0007669"/>
    <property type="project" value="InterPro"/>
</dbReference>
<accession>A0A4Q7PH47</accession>
<dbReference type="InterPro" id="IPR036329">
    <property type="entry name" value="Aro-AA_hydroxylase_C_sf"/>
</dbReference>
<dbReference type="Pfam" id="PF00351">
    <property type="entry name" value="Biopterin_H"/>
    <property type="match status" value="2"/>
</dbReference>
<dbReference type="Proteomes" id="UP000292262">
    <property type="component" value="Unassembled WGS sequence"/>
</dbReference>
<dbReference type="GO" id="GO:0005506">
    <property type="term" value="F:iron ion binding"/>
    <property type="evidence" value="ECO:0007669"/>
    <property type="project" value="InterPro"/>
</dbReference>
<dbReference type="PANTHER" id="PTHR11473">
    <property type="entry name" value="AROMATIC AMINO ACID HYDROXYLASE"/>
    <property type="match status" value="1"/>
</dbReference>
<dbReference type="PANTHER" id="PTHR11473:SF24">
    <property type="entry name" value="PHENYLALANINE-4-HYDROXYLASE"/>
    <property type="match status" value="1"/>
</dbReference>
<gene>
    <name evidence="9" type="ORF">EV197_1095</name>
</gene>
<dbReference type="SUPFAM" id="SSF56534">
    <property type="entry name" value="Aromatic aminoacid monoxygenases, catalytic and oligomerization domains"/>
    <property type="match status" value="1"/>
</dbReference>
<keyword evidence="4" id="KW-0560">Oxidoreductase</keyword>
<dbReference type="OrthoDB" id="9780502at2"/>
<dbReference type="AlphaFoldDB" id="A0A4Q7PH47"/>
<evidence type="ECO:0000256" key="3">
    <source>
        <dbReference type="ARBA" id="ARBA00022723"/>
    </source>
</evidence>
<dbReference type="RefSeq" id="WP_130285680.1">
    <property type="nucleotide sequence ID" value="NZ_SGXE01000001.1"/>
</dbReference>
<keyword evidence="5 7" id="KW-0408">Iron</keyword>
<dbReference type="InterPro" id="IPR019774">
    <property type="entry name" value="Aromatic-AA_hydroxylase_C"/>
</dbReference>
<feature type="binding site" evidence="7">
    <location>
        <position position="138"/>
    </location>
    <ligand>
        <name>Fe cation</name>
        <dbReference type="ChEBI" id="CHEBI:24875"/>
    </ligand>
</feature>
<organism evidence="9 10">
    <name type="scientific">Aquimarina brevivitae</name>
    <dbReference type="NCBI Taxonomy" id="323412"/>
    <lineage>
        <taxon>Bacteria</taxon>
        <taxon>Pseudomonadati</taxon>
        <taxon>Bacteroidota</taxon>
        <taxon>Flavobacteriia</taxon>
        <taxon>Flavobacteriales</taxon>
        <taxon>Flavobacteriaceae</taxon>
        <taxon>Aquimarina</taxon>
    </lineage>
</organism>
<evidence type="ECO:0000256" key="6">
    <source>
        <dbReference type="ARBA" id="ARBA00023033"/>
    </source>
</evidence>
<dbReference type="InterPro" id="IPR001273">
    <property type="entry name" value="ArAA_hydroxylase"/>
</dbReference>
<reference evidence="9 10" key="1">
    <citation type="submission" date="2019-02" db="EMBL/GenBank/DDBJ databases">
        <title>Genomic Encyclopedia of Type Strains, Phase IV (KMG-IV): sequencing the most valuable type-strain genomes for metagenomic binning, comparative biology and taxonomic classification.</title>
        <authorList>
            <person name="Goeker M."/>
        </authorList>
    </citation>
    <scope>NUCLEOTIDE SEQUENCE [LARGE SCALE GENOMIC DNA]</scope>
    <source>
        <strain evidence="9 10">DSM 17196</strain>
    </source>
</reference>
<sequence>MSGLVDIESNPLIDRLPPHLKQFIKPQNYEDYTPVNHAVWRYVMRKNVASLSKVAHKSYLEGLQKTGISIEEIPSMYGMNRILKEIGWAAVAVDGFIPPNAFMEFQAYNILVIASDIRQLENIEYTPAPDIIHEAAGHAPIIANPDYAEYLRRFGKIGCKAISSKKDYEMYEAVRLLSILKEAPNTKPEEIEEAEEKVAKLQNRKDEPSEMALIRNLHWWTVEYGLIGTPENPKIYGAGLLSSIGESEWCMTNQVKKLPYAPEAAYQDFDITKPQPQLYVTPDFAYLSQVLEEFANTMALRKGGHRGLAKLIESNNLGTIELSTGLQISGVFTRMLKNEDNEVIYFETEGPTALSFREKELINHGVDFHPNGFRSPLGKLKGINLAIENMSPRDLKAYHFYDGEYIEFEFESGITVAGNNITGMRNIQGDLILIQFSECTVKYKDEYLFKPEWGTFDLAVGKEIVAAFSGPADDYSFDLVNHKTTSTTFKPTFTDKEKELHRLYQSVRNIREGKDSDFSLEGVFEILKETHKEDWLLAIEIYELVYDREPSFAAKLLSYLQAQQLQKPKIKHLIESGIQIIQQQAVENIL</sequence>
<dbReference type="CDD" id="cd00361">
    <property type="entry name" value="arom_aa_hydroxylase"/>
    <property type="match status" value="1"/>
</dbReference>
<dbReference type="Gene3D" id="1.20.58.690">
    <property type="match status" value="1"/>
</dbReference>
<evidence type="ECO:0000313" key="10">
    <source>
        <dbReference type="Proteomes" id="UP000292262"/>
    </source>
</evidence>